<dbReference type="STRING" id="229535.A0A0M9WL37"/>
<gene>
    <name evidence="2" type="ORF">ACN38_g19</name>
</gene>
<feature type="compositionally biased region" description="Polar residues" evidence="1">
    <location>
        <begin position="202"/>
        <end position="217"/>
    </location>
</feature>
<evidence type="ECO:0000256" key="1">
    <source>
        <dbReference type="SAM" id="MobiDB-lite"/>
    </source>
</evidence>
<protein>
    <submittedName>
        <fullName evidence="2">Uncharacterized protein</fullName>
    </submittedName>
</protein>
<dbReference type="Proteomes" id="UP000037696">
    <property type="component" value="Unassembled WGS sequence"/>
</dbReference>
<comment type="caution">
    <text evidence="2">The sequence shown here is derived from an EMBL/GenBank/DDBJ whole genome shotgun (WGS) entry which is preliminary data.</text>
</comment>
<evidence type="ECO:0000313" key="2">
    <source>
        <dbReference type="EMBL" id="KOS48943.1"/>
    </source>
</evidence>
<feature type="compositionally biased region" description="Pro residues" evidence="1">
    <location>
        <begin position="115"/>
        <end position="125"/>
    </location>
</feature>
<keyword evidence="3" id="KW-1185">Reference proteome</keyword>
<sequence length="254" mass="27390">MPALKYVTARPHLILPPKLTDSSLLLFFPHTNSPEQELQSHCFCEYPPIQSLPIRNTLSRHLTSLIHNGFFFNPRAKGSFRSGYCPANSPPISDTTNSGIDTDQRKAEAGLEAPKPAPETKPPVTEPTEPATEPAPGSVPTVRQSQITVGPKNETVAGEKRGIDSTVTPTPALAEDKDEQPKPELSDEPETKKVKTDEKPVSDSNGTVIAPSNTENGAQKKASRSKKEKIKDAVNKVIPGDGIGSRTRSRTKGA</sequence>
<dbReference type="AlphaFoldDB" id="A0A0M9WL37"/>
<feature type="region of interest" description="Disordered" evidence="1">
    <location>
        <begin position="109"/>
        <end position="254"/>
    </location>
</feature>
<name>A0A0M9WL37_9EURO</name>
<organism evidence="2 3">
    <name type="scientific">Penicillium nordicum</name>
    <dbReference type="NCBI Taxonomy" id="229535"/>
    <lineage>
        <taxon>Eukaryota</taxon>
        <taxon>Fungi</taxon>
        <taxon>Dikarya</taxon>
        <taxon>Ascomycota</taxon>
        <taxon>Pezizomycotina</taxon>
        <taxon>Eurotiomycetes</taxon>
        <taxon>Eurotiomycetidae</taxon>
        <taxon>Eurotiales</taxon>
        <taxon>Aspergillaceae</taxon>
        <taxon>Penicillium</taxon>
    </lineage>
</organism>
<dbReference type="EMBL" id="LHQQ01000001">
    <property type="protein sequence ID" value="KOS48943.1"/>
    <property type="molecule type" value="Genomic_DNA"/>
</dbReference>
<dbReference type="OrthoDB" id="4498621at2759"/>
<proteinExistence type="predicted"/>
<feature type="compositionally biased region" description="Basic and acidic residues" evidence="1">
    <location>
        <begin position="179"/>
        <end position="201"/>
    </location>
</feature>
<evidence type="ECO:0000313" key="3">
    <source>
        <dbReference type="Proteomes" id="UP000037696"/>
    </source>
</evidence>
<feature type="compositionally biased region" description="Low complexity" evidence="1">
    <location>
        <begin position="126"/>
        <end position="136"/>
    </location>
</feature>
<reference evidence="2 3" key="1">
    <citation type="submission" date="2015-08" db="EMBL/GenBank/DDBJ databases">
        <title>Genome sequencing of Penicillium nordicum.</title>
        <authorList>
            <person name="Nguyen H.D."/>
            <person name="Seifert K.A."/>
        </authorList>
    </citation>
    <scope>NUCLEOTIDE SEQUENCE [LARGE SCALE GENOMIC DNA]</scope>
    <source>
        <strain evidence="2 3">DAOMC 185683</strain>
    </source>
</reference>
<accession>A0A0M9WL37</accession>